<evidence type="ECO:0000259" key="3">
    <source>
        <dbReference type="PROSITE" id="PS50222"/>
    </source>
</evidence>
<dbReference type="PROSITE" id="PS00018">
    <property type="entry name" value="EF_HAND_1"/>
    <property type="match status" value="2"/>
</dbReference>
<evidence type="ECO:0000256" key="1">
    <source>
        <dbReference type="ARBA" id="ARBA00022837"/>
    </source>
</evidence>
<evidence type="ECO:0000313" key="4">
    <source>
        <dbReference type="EMBL" id="CAK0806989.1"/>
    </source>
</evidence>
<dbReference type="SUPFAM" id="SSF47473">
    <property type="entry name" value="EF-hand"/>
    <property type="match status" value="1"/>
</dbReference>
<keyword evidence="5" id="KW-1185">Reference proteome</keyword>
<evidence type="ECO:0000313" key="5">
    <source>
        <dbReference type="Proteomes" id="UP001189429"/>
    </source>
</evidence>
<organism evidence="4 5">
    <name type="scientific">Prorocentrum cordatum</name>
    <dbReference type="NCBI Taxonomy" id="2364126"/>
    <lineage>
        <taxon>Eukaryota</taxon>
        <taxon>Sar</taxon>
        <taxon>Alveolata</taxon>
        <taxon>Dinophyceae</taxon>
        <taxon>Prorocentrales</taxon>
        <taxon>Prorocentraceae</taxon>
        <taxon>Prorocentrum</taxon>
    </lineage>
</organism>
<accession>A0ABN9QPL9</accession>
<feature type="non-terminal residue" evidence="4">
    <location>
        <position position="845"/>
    </location>
</feature>
<dbReference type="SMART" id="SM00054">
    <property type="entry name" value="EFh"/>
    <property type="match status" value="2"/>
</dbReference>
<feature type="domain" description="EF-hand" evidence="3">
    <location>
        <begin position="699"/>
        <end position="734"/>
    </location>
</feature>
<comment type="caution">
    <text evidence="4">The sequence shown here is derived from an EMBL/GenBank/DDBJ whole genome shotgun (WGS) entry which is preliminary data.</text>
</comment>
<keyword evidence="1" id="KW-0106">Calcium</keyword>
<proteinExistence type="predicted"/>
<dbReference type="InterPro" id="IPR011992">
    <property type="entry name" value="EF-hand-dom_pair"/>
</dbReference>
<dbReference type="EMBL" id="CAUYUJ010003821">
    <property type="protein sequence ID" value="CAK0806989.1"/>
    <property type="molecule type" value="Genomic_DNA"/>
</dbReference>
<dbReference type="Gene3D" id="1.10.238.10">
    <property type="entry name" value="EF-hand"/>
    <property type="match status" value="1"/>
</dbReference>
<name>A0ABN9QPL9_9DINO</name>
<dbReference type="PROSITE" id="PS50222">
    <property type="entry name" value="EF_HAND_2"/>
    <property type="match status" value="1"/>
</dbReference>
<feature type="region of interest" description="Disordered" evidence="2">
    <location>
        <begin position="675"/>
        <end position="699"/>
    </location>
</feature>
<feature type="region of interest" description="Disordered" evidence="2">
    <location>
        <begin position="1"/>
        <end position="20"/>
    </location>
</feature>
<feature type="compositionally biased region" description="Basic and acidic residues" evidence="2">
    <location>
        <begin position="675"/>
        <end position="690"/>
    </location>
</feature>
<dbReference type="InterPro" id="IPR002048">
    <property type="entry name" value="EF_hand_dom"/>
</dbReference>
<feature type="compositionally biased region" description="Basic and acidic residues" evidence="2">
    <location>
        <begin position="1"/>
        <end position="16"/>
    </location>
</feature>
<reference evidence="4" key="1">
    <citation type="submission" date="2023-10" db="EMBL/GenBank/DDBJ databases">
        <authorList>
            <person name="Chen Y."/>
            <person name="Shah S."/>
            <person name="Dougan E. K."/>
            <person name="Thang M."/>
            <person name="Chan C."/>
        </authorList>
    </citation>
    <scope>NUCLEOTIDE SEQUENCE [LARGE SCALE GENOMIC DNA]</scope>
</reference>
<dbReference type="InterPro" id="IPR018247">
    <property type="entry name" value="EF_Hand_1_Ca_BS"/>
</dbReference>
<protein>
    <recommendedName>
        <fullName evidence="3">EF-hand domain-containing protein</fullName>
    </recommendedName>
</protein>
<sequence>MERAAEEQRRIEEQKSAKPAQVANLADALKGFLKLSSGEQGEGVTDVNGRPLDGDSALAKGAHALLSLFEGEASEAKPDSEDVLAAGSFLSWAAQGEAKVLKGGSPITVCGEETGCSLSDAARAFAEWAADKSSSKPAFAEALALAVEAAPAVQTLQQSALGNPTVMTTAPSAALVQEQPPPETADQVANLRDALKGLLELSSREEDEEVTDVDGNPIDANCALAKGAHALLSLCDFQTPEESPDPEKVLAGGSFLSWATRGEAKILQDGSPITVCGVETGISLTDAARAFTEWAADKSSEKPLFAEALALAVNMPRPIIGTKHGPRKARKLAAVGHAAMALGELRARATTPIASVTSISPLEALLGAVRAFLRPPGGDEAGRAGQDLSAGAEALVALASEAHVLGMQDGYIVMASDASPDHVGAALDFLEWALGRGAPRVSAGPTSSSAAEASADLAGATEAFLAWASVEEDALADGGKSRPPLARVLAEKMRRRKDARMRGRAPPPEAIVKLDDIQPQEVQENDAGAFSDQPEAEPIPGVLQMNSKRSKSVLYSGEQAVSMASLMDLRSPHGPSPQVQHLVPLTDFASVVLAAMGRTSAGLSAVTQAWRRASLSSAQAVAQAVQQLRAAKDSGPELAAAVEQCMVQRSAGGGSTQQLRVAVQVEELLQKEAPAHEATAREAPAREAPAREAPAGGSGSEDMLAKVWKRIDTDGSGWISKLEFMAFVAAINQDPEVTALVLPDVDASSLPRCRLDVVAVDAAFGAISGGKPRVRHTEFVDHFREVCILKDLWGRIDADGGGLISKLEFINAVNKDPEIAELVLPGVDTRISLLDSEESFDAANE</sequence>
<dbReference type="Proteomes" id="UP001189429">
    <property type="component" value="Unassembled WGS sequence"/>
</dbReference>
<evidence type="ECO:0000256" key="2">
    <source>
        <dbReference type="SAM" id="MobiDB-lite"/>
    </source>
</evidence>
<gene>
    <name evidence="4" type="ORF">PCOR1329_LOCUS13013</name>
</gene>